<name>A0A150FAP9_9BACI</name>
<dbReference type="EC" id="3.4.-.-" evidence="8"/>
<dbReference type="Proteomes" id="UP000075430">
    <property type="component" value="Unassembled WGS sequence"/>
</dbReference>
<evidence type="ECO:0000256" key="1">
    <source>
        <dbReference type="ARBA" id="ARBA00008136"/>
    </source>
</evidence>
<keyword evidence="4 8" id="KW-0378">Hydrolase</keyword>
<keyword evidence="6" id="KW-0238">DNA-binding</keyword>
<evidence type="ECO:0000256" key="6">
    <source>
        <dbReference type="ARBA" id="ARBA00023125"/>
    </source>
</evidence>
<keyword evidence="5" id="KW-0190">Covalent protein-DNA linkage</keyword>
<dbReference type="InterPro" id="IPR036590">
    <property type="entry name" value="SRAP-like"/>
</dbReference>
<evidence type="ECO:0000256" key="3">
    <source>
        <dbReference type="ARBA" id="ARBA00022763"/>
    </source>
</evidence>
<evidence type="ECO:0000313" key="9">
    <source>
        <dbReference type="EMBL" id="KXZ22389.1"/>
    </source>
</evidence>
<keyword evidence="7" id="KW-0456">Lyase</keyword>
<evidence type="ECO:0000256" key="5">
    <source>
        <dbReference type="ARBA" id="ARBA00023124"/>
    </source>
</evidence>
<keyword evidence="3" id="KW-0227">DNA damage</keyword>
<dbReference type="AlphaFoldDB" id="A0A150FAP9"/>
<comment type="similarity">
    <text evidence="1 8">Belongs to the SOS response-associated peptidase family.</text>
</comment>
<dbReference type="EMBL" id="LSBA01000005">
    <property type="protein sequence ID" value="KXZ22389.1"/>
    <property type="molecule type" value="Genomic_DNA"/>
</dbReference>
<dbReference type="SUPFAM" id="SSF143081">
    <property type="entry name" value="BB1717-like"/>
    <property type="match status" value="1"/>
</dbReference>
<dbReference type="GO" id="GO:0003697">
    <property type="term" value="F:single-stranded DNA binding"/>
    <property type="evidence" value="ECO:0007669"/>
    <property type="project" value="InterPro"/>
</dbReference>
<dbReference type="GO" id="GO:0006508">
    <property type="term" value="P:proteolysis"/>
    <property type="evidence" value="ECO:0007669"/>
    <property type="project" value="UniProtKB-KW"/>
</dbReference>
<dbReference type="PANTHER" id="PTHR13604">
    <property type="entry name" value="DC12-RELATED"/>
    <property type="match status" value="1"/>
</dbReference>
<dbReference type="GO" id="GO:0106300">
    <property type="term" value="P:protein-DNA covalent cross-linking repair"/>
    <property type="evidence" value="ECO:0007669"/>
    <property type="project" value="InterPro"/>
</dbReference>
<dbReference type="GO" id="GO:0016829">
    <property type="term" value="F:lyase activity"/>
    <property type="evidence" value="ECO:0007669"/>
    <property type="project" value="UniProtKB-KW"/>
</dbReference>
<evidence type="ECO:0000256" key="8">
    <source>
        <dbReference type="RuleBase" id="RU364100"/>
    </source>
</evidence>
<dbReference type="RefSeq" id="WP_061520732.1">
    <property type="nucleotide sequence ID" value="NZ_JARLZY010000019.1"/>
</dbReference>
<dbReference type="GO" id="GO:0008233">
    <property type="term" value="F:peptidase activity"/>
    <property type="evidence" value="ECO:0007669"/>
    <property type="project" value="UniProtKB-KW"/>
</dbReference>
<protein>
    <recommendedName>
        <fullName evidence="8">Abasic site processing protein</fullName>
        <ecNumber evidence="8">3.4.-.-</ecNumber>
    </recommendedName>
</protein>
<organism evidence="9 10">
    <name type="scientific">Bacillus nakamurai</name>
    <dbReference type="NCBI Taxonomy" id="1793963"/>
    <lineage>
        <taxon>Bacteria</taxon>
        <taxon>Bacillati</taxon>
        <taxon>Bacillota</taxon>
        <taxon>Bacilli</taxon>
        <taxon>Bacillales</taxon>
        <taxon>Bacillaceae</taxon>
        <taxon>Bacillus</taxon>
    </lineage>
</organism>
<keyword evidence="2 8" id="KW-0645">Protease</keyword>
<comment type="caution">
    <text evidence="9">The sequence shown here is derived from an EMBL/GenBank/DDBJ whole genome shotgun (WGS) entry which is preliminary data.</text>
</comment>
<sequence>MCGRFTLFSEFDDIIEQFNIDQFLSEDEYHPSYNIAPSQNILTIINDGSNNRLGKLRWGLIPPWAKDEKIGYKMINARAETLAEKPSFRKPLVSKRCIIPADSFYEWKRLDPKTKIPMRIKLKSSNLFAFAGLYEKWNTPEGNPLYTCTIITTKPNELMKDIHDRMPVILTHDNEKEWLNPKNTDPDYLQSLLLPYDPNDMEAYQVSSLVNSPKNNSPELIESH</sequence>
<evidence type="ECO:0000313" key="10">
    <source>
        <dbReference type="Proteomes" id="UP000075430"/>
    </source>
</evidence>
<dbReference type="STRING" id="1793963.AXI58_10385"/>
<evidence type="ECO:0000256" key="4">
    <source>
        <dbReference type="ARBA" id="ARBA00022801"/>
    </source>
</evidence>
<dbReference type="InterPro" id="IPR003738">
    <property type="entry name" value="SRAP"/>
</dbReference>
<accession>A0A150FAP9</accession>
<dbReference type="PANTHER" id="PTHR13604:SF0">
    <property type="entry name" value="ABASIC SITE PROCESSING PROTEIN HMCES"/>
    <property type="match status" value="1"/>
</dbReference>
<evidence type="ECO:0000256" key="7">
    <source>
        <dbReference type="ARBA" id="ARBA00023239"/>
    </source>
</evidence>
<reference evidence="10" key="1">
    <citation type="submission" date="2016-02" db="EMBL/GenBank/DDBJ databases">
        <authorList>
            <person name="Dunlap C."/>
        </authorList>
    </citation>
    <scope>NUCLEOTIDE SEQUENCE [LARGE SCALE GENOMIC DNA]</scope>
    <source>
        <strain evidence="10">NRRL B-41092</strain>
    </source>
</reference>
<dbReference type="OrthoDB" id="9782620at2"/>
<dbReference type="Pfam" id="PF02586">
    <property type="entry name" value="SRAP"/>
    <property type="match status" value="1"/>
</dbReference>
<keyword evidence="10" id="KW-1185">Reference proteome</keyword>
<evidence type="ECO:0000256" key="2">
    <source>
        <dbReference type="ARBA" id="ARBA00022670"/>
    </source>
</evidence>
<proteinExistence type="inferred from homology"/>
<gene>
    <name evidence="9" type="ORF">AXI58_10385</name>
</gene>
<dbReference type="Gene3D" id="3.90.1680.10">
    <property type="entry name" value="SOS response associated peptidase-like"/>
    <property type="match status" value="1"/>
</dbReference>